<evidence type="ECO:0000313" key="2">
    <source>
        <dbReference type="Proteomes" id="UP001244207"/>
    </source>
</evidence>
<reference evidence="1" key="1">
    <citation type="submission" date="2021-12" db="EMBL/GenBank/DDBJ databases">
        <title>Comparative genomics, transcriptomics and evolutionary studies reveal genomic signatures of adaptation to plant cell wall in hemibiotrophic fungi.</title>
        <authorList>
            <consortium name="DOE Joint Genome Institute"/>
            <person name="Baroncelli R."/>
            <person name="Diaz J.F."/>
            <person name="Benocci T."/>
            <person name="Peng M."/>
            <person name="Battaglia E."/>
            <person name="Haridas S."/>
            <person name="Andreopoulos W."/>
            <person name="Labutti K."/>
            <person name="Pangilinan J."/>
            <person name="Floch G.L."/>
            <person name="Makela M.R."/>
            <person name="Henrissat B."/>
            <person name="Grigoriev I.V."/>
            <person name="Crouch J.A."/>
            <person name="De Vries R.P."/>
            <person name="Sukno S.A."/>
            <person name="Thon M.R."/>
        </authorList>
    </citation>
    <scope>NUCLEOTIDE SEQUENCE</scope>
    <source>
        <strain evidence="1">CBS 112980</strain>
    </source>
</reference>
<dbReference type="RefSeq" id="XP_060360062.1">
    <property type="nucleotide sequence ID" value="XM_060508475.1"/>
</dbReference>
<proteinExistence type="predicted"/>
<dbReference type="AlphaFoldDB" id="A0AAD8UBN5"/>
<name>A0AAD8UBN5_GLOAC</name>
<protein>
    <submittedName>
        <fullName evidence="1">Uncharacterized protein</fullName>
    </submittedName>
</protein>
<evidence type="ECO:0000313" key="1">
    <source>
        <dbReference type="EMBL" id="KAK1714919.1"/>
    </source>
</evidence>
<dbReference type="GeneID" id="85392374"/>
<organism evidence="1 2">
    <name type="scientific">Glomerella acutata</name>
    <name type="common">Colletotrichum acutatum</name>
    <dbReference type="NCBI Taxonomy" id="27357"/>
    <lineage>
        <taxon>Eukaryota</taxon>
        <taxon>Fungi</taxon>
        <taxon>Dikarya</taxon>
        <taxon>Ascomycota</taxon>
        <taxon>Pezizomycotina</taxon>
        <taxon>Sordariomycetes</taxon>
        <taxon>Hypocreomycetidae</taxon>
        <taxon>Glomerellales</taxon>
        <taxon>Glomerellaceae</taxon>
        <taxon>Colletotrichum</taxon>
        <taxon>Colletotrichum acutatum species complex</taxon>
    </lineage>
</organism>
<sequence length="94" mass="10583">MPSQIVKRLSQSTTEHAVRFFLPTFWLRHASASPSTLSNPGPNVVFFLHAPHVNRNSRDFHVLHIKGPSLPFPSTLVCRCLHRVVLAAHRPSLI</sequence>
<gene>
    <name evidence="1" type="ORF">BDZ83DRAFT_62496</name>
</gene>
<comment type="caution">
    <text evidence="1">The sequence shown here is derived from an EMBL/GenBank/DDBJ whole genome shotgun (WGS) entry which is preliminary data.</text>
</comment>
<dbReference type="EMBL" id="JAHMHS010000128">
    <property type="protein sequence ID" value="KAK1714919.1"/>
    <property type="molecule type" value="Genomic_DNA"/>
</dbReference>
<keyword evidence="2" id="KW-1185">Reference proteome</keyword>
<accession>A0AAD8UBN5</accession>
<dbReference type="Proteomes" id="UP001244207">
    <property type="component" value="Unassembled WGS sequence"/>
</dbReference>